<dbReference type="PANTHER" id="PTHR14187">
    <property type="entry name" value="ALPHA KINASE/ELONGATION FACTOR 2 KINASE"/>
    <property type="match status" value="1"/>
</dbReference>
<evidence type="ECO:0000313" key="4">
    <source>
        <dbReference type="Proteomes" id="UP000191408"/>
    </source>
</evidence>
<evidence type="ECO:0000256" key="1">
    <source>
        <dbReference type="ARBA" id="ARBA00022741"/>
    </source>
</evidence>
<evidence type="ECO:0008006" key="5">
    <source>
        <dbReference type="Google" id="ProtNLM"/>
    </source>
</evidence>
<dbReference type="PRINTS" id="PR00301">
    <property type="entry name" value="HEATSHOCK70"/>
</dbReference>
<dbReference type="Gene3D" id="3.30.420.40">
    <property type="match status" value="2"/>
</dbReference>
<dbReference type="CDD" id="cd10170">
    <property type="entry name" value="ASKHA_NBD_HSP70"/>
    <property type="match status" value="1"/>
</dbReference>
<dbReference type="Pfam" id="PF00012">
    <property type="entry name" value="HSP70"/>
    <property type="match status" value="1"/>
</dbReference>
<protein>
    <recommendedName>
        <fullName evidence="5">Actin-like ATPase domain-containing protein</fullName>
    </recommendedName>
</protein>
<dbReference type="Proteomes" id="UP000191408">
    <property type="component" value="Unassembled WGS sequence"/>
</dbReference>
<dbReference type="AlphaFoldDB" id="A0A1V6N6Y4"/>
<dbReference type="InterPro" id="IPR013126">
    <property type="entry name" value="Hsp_70_fam"/>
</dbReference>
<organism evidence="3 4">
    <name type="scientific">Penicillium polonicum</name>
    <dbReference type="NCBI Taxonomy" id="60169"/>
    <lineage>
        <taxon>Eukaryota</taxon>
        <taxon>Fungi</taxon>
        <taxon>Dikarya</taxon>
        <taxon>Ascomycota</taxon>
        <taxon>Pezizomycotina</taxon>
        <taxon>Eurotiomycetes</taxon>
        <taxon>Eurotiomycetidae</taxon>
        <taxon>Eurotiales</taxon>
        <taxon>Aspergillaceae</taxon>
        <taxon>Penicillium</taxon>
    </lineage>
</organism>
<accession>A0A1V6N6Y4</accession>
<dbReference type="PANTHER" id="PTHR14187:SF81">
    <property type="entry name" value="HSP70 FAMILY PROTEIN (AFU_ORTHOLOGUE AFUA_4G14040)"/>
    <property type="match status" value="1"/>
</dbReference>
<proteinExistence type="predicted"/>
<comment type="caution">
    <text evidence="3">The sequence shown here is derived from an EMBL/GenBank/DDBJ whole genome shotgun (WGS) entry which is preliminary data.</text>
</comment>
<keyword evidence="1" id="KW-0547">Nucleotide-binding</keyword>
<dbReference type="STRING" id="60169.A0A1V6N6Y4"/>
<dbReference type="GO" id="GO:0005524">
    <property type="term" value="F:ATP binding"/>
    <property type="evidence" value="ECO:0007669"/>
    <property type="project" value="UniProtKB-KW"/>
</dbReference>
<dbReference type="Gene3D" id="3.90.640.10">
    <property type="entry name" value="Actin, Chain A, domain 4"/>
    <property type="match status" value="1"/>
</dbReference>
<keyword evidence="4" id="KW-1185">Reference proteome</keyword>
<dbReference type="SUPFAM" id="SSF53067">
    <property type="entry name" value="Actin-like ATPase domain"/>
    <property type="match status" value="2"/>
</dbReference>
<name>A0A1V6N6Y4_PENPO</name>
<keyword evidence="2" id="KW-0067">ATP-binding</keyword>
<reference evidence="4" key="1">
    <citation type="journal article" date="2017" name="Nat. Microbiol.">
        <title>Global analysis of biosynthetic gene clusters reveals vast potential of secondary metabolite production in Penicillium species.</title>
        <authorList>
            <person name="Nielsen J.C."/>
            <person name="Grijseels S."/>
            <person name="Prigent S."/>
            <person name="Ji B."/>
            <person name="Dainat J."/>
            <person name="Nielsen K.F."/>
            <person name="Frisvad J.C."/>
            <person name="Workman M."/>
            <person name="Nielsen J."/>
        </authorList>
    </citation>
    <scope>NUCLEOTIDE SEQUENCE [LARGE SCALE GENOMIC DNA]</scope>
    <source>
        <strain evidence="4">IBT 4502</strain>
    </source>
</reference>
<dbReference type="GO" id="GO:0140662">
    <property type="term" value="F:ATP-dependent protein folding chaperone"/>
    <property type="evidence" value="ECO:0007669"/>
    <property type="project" value="InterPro"/>
</dbReference>
<dbReference type="InterPro" id="IPR043129">
    <property type="entry name" value="ATPase_NBD"/>
</dbReference>
<dbReference type="OrthoDB" id="2963168at2759"/>
<dbReference type="EMBL" id="MDYM01000024">
    <property type="protein sequence ID" value="OQD60363.1"/>
    <property type="molecule type" value="Genomic_DNA"/>
</dbReference>
<evidence type="ECO:0000313" key="3">
    <source>
        <dbReference type="EMBL" id="OQD60363.1"/>
    </source>
</evidence>
<evidence type="ECO:0000256" key="2">
    <source>
        <dbReference type="ARBA" id="ARBA00022840"/>
    </source>
</evidence>
<gene>
    <name evidence="3" type="ORF">PENPOL_c024G02512</name>
</gene>
<sequence length="581" mass="64749">MNSLVQGFQPSSMYCSTSSRIIIGLDYGTSSTGVSIYLVEGETVIRGADIEWPCGGNELKVPSRIAYRVDNPSFTMSSPSWGFDINPNMQAYSFTKLFLDSNAELAEFDDQILQQTASLGNPDQNLHPDRDKPPVDVVADYLSEVLNFVWKTLKKDLGLRLGHLPIDLRFTIPAIWSDRGRELSEEAVIRAWNFKRPQNRLTLMSEPEAAAESVHSQLKEEGMLQTGDGILVCDCGGGTVDITTYFVMDHTNCNLLRITAVQGAKCGGAAIDSRLFDLMKKRLPEHTFKHLNHLIGPGSEFMEEFETLKRSFGSSNNQNPFCLPLPIRMGREACGMSGFYTETSEFILTVEDVQSLFDPVVRSVIGLVNSQIQAARGEYGCPVINKIVLVGGLALSPYLQRALHQCFEVPGRLSITVTPQDPIMAVSNGSVLSSLYKLDVRSPRHYGLRSPSRQGAEEIEWIIFTGQQYQQGPTDAHKHPRPYYLYQAGDARVMTIPLYSYEPCSPRHTAESNDVTLAGLIVADFSGLDLDIHNEERLNNRMLYKLNYLVEFIFDATNGALHFTVQAHGRVIGELSLQLRF</sequence>